<sequence length="86" mass="9514">MGKKTPTFLLLPISPLAQSSDTILIPLAPPTASTPVSKQNCPCLLYPTPSKAQMLQRKNFIRLVFLRVSSMFTLTRLMVQLPTRTG</sequence>
<proteinExistence type="predicted"/>
<protein>
    <submittedName>
        <fullName evidence="1">Uncharacterized protein</fullName>
    </submittedName>
</protein>
<name>A0A9W9DJF2_9AGAR</name>
<dbReference type="AlphaFoldDB" id="A0A9W9DJF2"/>
<reference evidence="1" key="1">
    <citation type="submission" date="2022-08" db="EMBL/GenBank/DDBJ databases">
        <authorList>
            <consortium name="DOE Joint Genome Institute"/>
            <person name="Min B."/>
            <person name="Riley R."/>
            <person name="Sierra-Patev S."/>
            <person name="Naranjo-Ortiz M."/>
            <person name="Looney B."/>
            <person name="Konkel Z."/>
            <person name="Slot J.C."/>
            <person name="Sakamoto Y."/>
            <person name="Steenwyk J.L."/>
            <person name="Rokas A."/>
            <person name="Carro J."/>
            <person name="Camarero S."/>
            <person name="Ferreira P."/>
            <person name="Molpeceres G."/>
            <person name="Ruiz-Duenas F.J."/>
            <person name="Serrano A."/>
            <person name="Henrissat B."/>
            <person name="Drula E."/>
            <person name="Hughes K.W."/>
            <person name="Mata J.L."/>
            <person name="Ishikawa N.K."/>
            <person name="Vargas-Isla R."/>
            <person name="Ushijima S."/>
            <person name="Smith C.A."/>
            <person name="Ahrendt S."/>
            <person name="Andreopoulos W."/>
            <person name="He G."/>
            <person name="Labutti K."/>
            <person name="Lipzen A."/>
            <person name="Ng V."/>
            <person name="Sandor L."/>
            <person name="Barry K."/>
            <person name="Martinez A.T."/>
            <person name="Xiao Y."/>
            <person name="Gibbons J.G."/>
            <person name="Terashima K."/>
            <person name="Hibbett D.S."/>
            <person name="Grigoriev I.V."/>
        </authorList>
    </citation>
    <scope>NUCLEOTIDE SEQUENCE</scope>
    <source>
        <strain evidence="1">Sp2 HRB7682 ss15</strain>
    </source>
</reference>
<evidence type="ECO:0000313" key="2">
    <source>
        <dbReference type="Proteomes" id="UP001150238"/>
    </source>
</evidence>
<gene>
    <name evidence="1" type="ORF">C8J55DRAFT_521235</name>
</gene>
<reference evidence="1" key="2">
    <citation type="journal article" date="2023" name="Proc. Natl. Acad. Sci. U.S.A.">
        <title>A global phylogenomic analysis of the shiitake genus Lentinula.</title>
        <authorList>
            <person name="Sierra-Patev S."/>
            <person name="Min B."/>
            <person name="Naranjo-Ortiz M."/>
            <person name="Looney B."/>
            <person name="Konkel Z."/>
            <person name="Slot J.C."/>
            <person name="Sakamoto Y."/>
            <person name="Steenwyk J.L."/>
            <person name="Rokas A."/>
            <person name="Carro J."/>
            <person name="Camarero S."/>
            <person name="Ferreira P."/>
            <person name="Molpeceres G."/>
            <person name="Ruiz-Duenas F.J."/>
            <person name="Serrano A."/>
            <person name="Henrissat B."/>
            <person name="Drula E."/>
            <person name="Hughes K.W."/>
            <person name="Mata J.L."/>
            <person name="Ishikawa N.K."/>
            <person name="Vargas-Isla R."/>
            <person name="Ushijima S."/>
            <person name="Smith C.A."/>
            <person name="Donoghue J."/>
            <person name="Ahrendt S."/>
            <person name="Andreopoulos W."/>
            <person name="He G."/>
            <person name="LaButti K."/>
            <person name="Lipzen A."/>
            <person name="Ng V."/>
            <person name="Riley R."/>
            <person name="Sandor L."/>
            <person name="Barry K."/>
            <person name="Martinez A.T."/>
            <person name="Xiao Y."/>
            <person name="Gibbons J.G."/>
            <person name="Terashima K."/>
            <person name="Grigoriev I.V."/>
            <person name="Hibbett D."/>
        </authorList>
    </citation>
    <scope>NUCLEOTIDE SEQUENCE</scope>
    <source>
        <strain evidence="1">Sp2 HRB7682 ss15</strain>
    </source>
</reference>
<dbReference type="Proteomes" id="UP001150238">
    <property type="component" value="Unassembled WGS sequence"/>
</dbReference>
<evidence type="ECO:0000313" key="1">
    <source>
        <dbReference type="EMBL" id="KAJ4471892.1"/>
    </source>
</evidence>
<dbReference type="EMBL" id="JANVFS010000028">
    <property type="protein sequence ID" value="KAJ4471892.1"/>
    <property type="molecule type" value="Genomic_DNA"/>
</dbReference>
<accession>A0A9W9DJF2</accession>
<organism evidence="1 2">
    <name type="scientific">Lentinula lateritia</name>
    <dbReference type="NCBI Taxonomy" id="40482"/>
    <lineage>
        <taxon>Eukaryota</taxon>
        <taxon>Fungi</taxon>
        <taxon>Dikarya</taxon>
        <taxon>Basidiomycota</taxon>
        <taxon>Agaricomycotina</taxon>
        <taxon>Agaricomycetes</taxon>
        <taxon>Agaricomycetidae</taxon>
        <taxon>Agaricales</taxon>
        <taxon>Marasmiineae</taxon>
        <taxon>Omphalotaceae</taxon>
        <taxon>Lentinula</taxon>
    </lineage>
</organism>
<comment type="caution">
    <text evidence="1">The sequence shown here is derived from an EMBL/GenBank/DDBJ whole genome shotgun (WGS) entry which is preliminary data.</text>
</comment>